<dbReference type="Pfam" id="PF24968">
    <property type="entry name" value="DUF7770"/>
    <property type="match status" value="1"/>
</dbReference>
<evidence type="ECO:0000313" key="3">
    <source>
        <dbReference type="EMBL" id="KAK4203376.1"/>
    </source>
</evidence>
<reference evidence="3" key="1">
    <citation type="journal article" date="2023" name="Mol. Phylogenet. Evol.">
        <title>Genome-scale phylogeny and comparative genomics of the fungal order Sordariales.</title>
        <authorList>
            <person name="Hensen N."/>
            <person name="Bonometti L."/>
            <person name="Westerberg I."/>
            <person name="Brannstrom I.O."/>
            <person name="Guillou S."/>
            <person name="Cros-Aarteil S."/>
            <person name="Calhoun S."/>
            <person name="Haridas S."/>
            <person name="Kuo A."/>
            <person name="Mondo S."/>
            <person name="Pangilinan J."/>
            <person name="Riley R."/>
            <person name="LaButti K."/>
            <person name="Andreopoulos B."/>
            <person name="Lipzen A."/>
            <person name="Chen C."/>
            <person name="Yan M."/>
            <person name="Daum C."/>
            <person name="Ng V."/>
            <person name="Clum A."/>
            <person name="Steindorff A."/>
            <person name="Ohm R.A."/>
            <person name="Martin F."/>
            <person name="Silar P."/>
            <person name="Natvig D.O."/>
            <person name="Lalanne C."/>
            <person name="Gautier V."/>
            <person name="Ament-Velasquez S.L."/>
            <person name="Kruys A."/>
            <person name="Hutchinson M.I."/>
            <person name="Powell A.J."/>
            <person name="Barry K."/>
            <person name="Miller A.N."/>
            <person name="Grigoriev I.V."/>
            <person name="Debuchy R."/>
            <person name="Gladieux P."/>
            <person name="Hiltunen Thoren M."/>
            <person name="Johannesson H."/>
        </authorList>
    </citation>
    <scope>NUCLEOTIDE SEQUENCE</scope>
    <source>
        <strain evidence="3">CBS 315.58</strain>
    </source>
</reference>
<gene>
    <name evidence="3" type="ORF">QBC40DRAFT_274683</name>
</gene>
<organism evidence="3 4">
    <name type="scientific">Triangularia verruculosa</name>
    <dbReference type="NCBI Taxonomy" id="2587418"/>
    <lineage>
        <taxon>Eukaryota</taxon>
        <taxon>Fungi</taxon>
        <taxon>Dikarya</taxon>
        <taxon>Ascomycota</taxon>
        <taxon>Pezizomycotina</taxon>
        <taxon>Sordariomycetes</taxon>
        <taxon>Sordariomycetidae</taxon>
        <taxon>Sordariales</taxon>
        <taxon>Podosporaceae</taxon>
        <taxon>Triangularia</taxon>
    </lineage>
</organism>
<dbReference type="Proteomes" id="UP001303160">
    <property type="component" value="Unassembled WGS sequence"/>
</dbReference>
<evidence type="ECO:0000313" key="4">
    <source>
        <dbReference type="Proteomes" id="UP001303160"/>
    </source>
</evidence>
<dbReference type="InterPro" id="IPR056672">
    <property type="entry name" value="DUF7770"/>
</dbReference>
<keyword evidence="4" id="KW-1185">Reference proteome</keyword>
<accession>A0AAN7AW21</accession>
<evidence type="ECO:0000256" key="1">
    <source>
        <dbReference type="SAM" id="MobiDB-lite"/>
    </source>
</evidence>
<sequence length="197" mass="21322">MSNSASPDTSAQEPVDLGDNWDLSNLAPSDSSLTATVSTIHLCCLRNDLNEGDENGEPPTSHWVLCLQIAPDSSIMLDMAPGYGTDGLRGKIEASSLPGVAYTDETLHAFSYTPLKSDITVAAIAKLINDKGRNAFNFSPEWEGCRFWLTVIMKDLEEAGIVKDGSAEQAAKALLLYWRNPEGSGPRVMREGVFRGE</sequence>
<name>A0AAN7AW21_9PEZI</name>
<evidence type="ECO:0000259" key="2">
    <source>
        <dbReference type="Pfam" id="PF24968"/>
    </source>
</evidence>
<feature type="compositionally biased region" description="Polar residues" evidence="1">
    <location>
        <begin position="1"/>
        <end position="12"/>
    </location>
</feature>
<feature type="domain" description="DUF7770" evidence="2">
    <location>
        <begin position="40"/>
        <end position="194"/>
    </location>
</feature>
<protein>
    <recommendedName>
        <fullName evidence="2">DUF7770 domain-containing protein</fullName>
    </recommendedName>
</protein>
<proteinExistence type="predicted"/>
<reference evidence="3" key="2">
    <citation type="submission" date="2023-05" db="EMBL/GenBank/DDBJ databases">
        <authorList>
            <consortium name="Lawrence Berkeley National Laboratory"/>
            <person name="Steindorff A."/>
            <person name="Hensen N."/>
            <person name="Bonometti L."/>
            <person name="Westerberg I."/>
            <person name="Brannstrom I.O."/>
            <person name="Guillou S."/>
            <person name="Cros-Aarteil S."/>
            <person name="Calhoun S."/>
            <person name="Haridas S."/>
            <person name="Kuo A."/>
            <person name="Mondo S."/>
            <person name="Pangilinan J."/>
            <person name="Riley R."/>
            <person name="Labutti K."/>
            <person name="Andreopoulos B."/>
            <person name="Lipzen A."/>
            <person name="Chen C."/>
            <person name="Yanf M."/>
            <person name="Daum C."/>
            <person name="Ng V."/>
            <person name="Clum A."/>
            <person name="Ohm R."/>
            <person name="Martin F."/>
            <person name="Silar P."/>
            <person name="Natvig D."/>
            <person name="Lalanne C."/>
            <person name="Gautier V."/>
            <person name="Ament-Velasquez S.L."/>
            <person name="Kruys A."/>
            <person name="Hutchinson M.I."/>
            <person name="Powell A.J."/>
            <person name="Barry K."/>
            <person name="Miller A.N."/>
            <person name="Grigoriev I.V."/>
            <person name="Debuchy R."/>
            <person name="Gladieux P."/>
            <person name="Thoren M.H."/>
            <person name="Johannesson H."/>
        </authorList>
    </citation>
    <scope>NUCLEOTIDE SEQUENCE</scope>
    <source>
        <strain evidence="3">CBS 315.58</strain>
    </source>
</reference>
<feature type="region of interest" description="Disordered" evidence="1">
    <location>
        <begin position="1"/>
        <end position="23"/>
    </location>
</feature>
<dbReference type="AlphaFoldDB" id="A0AAN7AW21"/>
<dbReference type="EMBL" id="MU863889">
    <property type="protein sequence ID" value="KAK4203376.1"/>
    <property type="molecule type" value="Genomic_DNA"/>
</dbReference>
<comment type="caution">
    <text evidence="3">The sequence shown here is derived from an EMBL/GenBank/DDBJ whole genome shotgun (WGS) entry which is preliminary data.</text>
</comment>